<accession>A0A2Z2NW46</accession>
<dbReference type="AlphaFoldDB" id="A0A2Z2NW46"/>
<dbReference type="InterPro" id="IPR036237">
    <property type="entry name" value="Xyl_isomerase-like_sf"/>
</dbReference>
<dbReference type="EMBL" id="CP018632">
    <property type="protein sequence ID" value="ASJ74271.1"/>
    <property type="molecule type" value="Genomic_DNA"/>
</dbReference>
<dbReference type="RefSeq" id="WP_088919321.1">
    <property type="nucleotide sequence ID" value="NZ_CP018632.1"/>
</dbReference>
<dbReference type="OrthoDB" id="5174871at2"/>
<keyword evidence="1" id="KW-0479">Metal-binding</keyword>
<organism evidence="5 6">
    <name type="scientific">Granulosicoccus antarcticus IMCC3135</name>
    <dbReference type="NCBI Taxonomy" id="1192854"/>
    <lineage>
        <taxon>Bacteria</taxon>
        <taxon>Pseudomonadati</taxon>
        <taxon>Pseudomonadota</taxon>
        <taxon>Gammaproteobacteria</taxon>
        <taxon>Chromatiales</taxon>
        <taxon>Granulosicoccaceae</taxon>
        <taxon>Granulosicoccus</taxon>
    </lineage>
</organism>
<keyword evidence="3" id="KW-0413">Isomerase</keyword>
<dbReference type="InterPro" id="IPR050337">
    <property type="entry name" value="L-rhamnose_isomerase"/>
</dbReference>
<dbReference type="SUPFAM" id="SSF51658">
    <property type="entry name" value="Xylose isomerase-like"/>
    <property type="match status" value="1"/>
</dbReference>
<sequence length="429" mass="47411">MNPLIDAALLADENSKLSADLDTDYAALGEQLQRQGHDIDQLCNTAAQFGIAIPSWGVGTGGTRFARFPGPGEPRHVFDKLEDCGVIQQLCRATPKVSLHIPWDDENPTEMKDKAQSLGLSFDAMNSNTFQDQPDQKHSYKYGSLSHTDAATRAQAVEHNLRCIEIGEAIGSDALTVWVGDGSNFPGQTHMGRQLDRYLDGMRQVYAGLPSHWRLFTEHKMYEPAFYSTVVQDWGSNYLIAKELGPQASCLVDLGHHAPNVNIEMIVSRLAHFGKLGGFHFNDSKYGDDDLDSGSIDPYRLFLVFNELVDIEQRQPESFNPAYMLDQSHNVTDPIESLMSSALEVQRAYVQALLVDREALAFHQENNDALMASETLKRAFRTNVEPLLQRARQNMGGAINPVAAYREAGYRSKVAKLRPAVSGAGGGIV</sequence>
<evidence type="ECO:0000259" key="4">
    <source>
        <dbReference type="Pfam" id="PF01261"/>
    </source>
</evidence>
<protein>
    <recommendedName>
        <fullName evidence="4">Xylose isomerase-like TIM barrel domain-containing protein</fullName>
    </recommendedName>
</protein>
<name>A0A2Z2NW46_9GAMM</name>
<evidence type="ECO:0000313" key="5">
    <source>
        <dbReference type="EMBL" id="ASJ74271.1"/>
    </source>
</evidence>
<dbReference type="NCBIfam" id="TIGR02629">
    <property type="entry name" value="L_rham_iso_rhiz"/>
    <property type="match status" value="1"/>
</dbReference>
<dbReference type="Proteomes" id="UP000250079">
    <property type="component" value="Chromosome"/>
</dbReference>
<evidence type="ECO:0000313" key="6">
    <source>
        <dbReference type="Proteomes" id="UP000250079"/>
    </source>
</evidence>
<evidence type="ECO:0000256" key="3">
    <source>
        <dbReference type="ARBA" id="ARBA00023235"/>
    </source>
</evidence>
<dbReference type="GO" id="GO:0046872">
    <property type="term" value="F:metal ion binding"/>
    <property type="evidence" value="ECO:0007669"/>
    <property type="project" value="UniProtKB-KW"/>
</dbReference>
<dbReference type="GO" id="GO:0016853">
    <property type="term" value="F:isomerase activity"/>
    <property type="evidence" value="ECO:0007669"/>
    <property type="project" value="UniProtKB-KW"/>
</dbReference>
<dbReference type="InterPro" id="IPR013022">
    <property type="entry name" value="Xyl_isomerase-like_TIM-brl"/>
</dbReference>
<gene>
    <name evidence="5" type="ORF">IMCC3135_20970</name>
</gene>
<dbReference type="Pfam" id="PF01261">
    <property type="entry name" value="AP_endonuc_2"/>
    <property type="match status" value="1"/>
</dbReference>
<reference evidence="5 6" key="1">
    <citation type="submission" date="2016-12" db="EMBL/GenBank/DDBJ databases">
        <authorList>
            <person name="Song W.-J."/>
            <person name="Kurnit D.M."/>
        </authorList>
    </citation>
    <scope>NUCLEOTIDE SEQUENCE [LARGE SCALE GENOMIC DNA]</scope>
    <source>
        <strain evidence="5 6">IMCC3135</strain>
    </source>
</reference>
<proteinExistence type="predicted"/>
<keyword evidence="2" id="KW-0464">Manganese</keyword>
<evidence type="ECO:0000256" key="1">
    <source>
        <dbReference type="ARBA" id="ARBA00022723"/>
    </source>
</evidence>
<keyword evidence="6" id="KW-1185">Reference proteome</keyword>
<dbReference type="Gene3D" id="3.20.20.150">
    <property type="entry name" value="Divalent-metal-dependent TIM barrel enzymes"/>
    <property type="match status" value="1"/>
</dbReference>
<dbReference type="PANTHER" id="PTHR30268">
    <property type="entry name" value="L-RHAMNOSE ISOMERASE"/>
    <property type="match status" value="1"/>
</dbReference>
<feature type="domain" description="Xylose isomerase-like TIM barrel" evidence="4">
    <location>
        <begin position="89"/>
        <end position="290"/>
    </location>
</feature>
<dbReference type="InterPro" id="IPR013451">
    <property type="entry name" value="L_rhamnose_iso"/>
</dbReference>
<dbReference type="PANTHER" id="PTHR30268:SF0">
    <property type="entry name" value="L-RHAMNOSE ISOMERASE"/>
    <property type="match status" value="1"/>
</dbReference>
<dbReference type="KEGG" id="gai:IMCC3135_20970"/>
<evidence type="ECO:0000256" key="2">
    <source>
        <dbReference type="ARBA" id="ARBA00023211"/>
    </source>
</evidence>